<evidence type="ECO:0000256" key="1">
    <source>
        <dbReference type="ARBA" id="ARBA00004496"/>
    </source>
</evidence>
<keyword evidence="3" id="KW-0963">Cytoplasm</keyword>
<feature type="chain" id="PRO_5046891389" evidence="7">
    <location>
        <begin position="27"/>
        <end position="682"/>
    </location>
</feature>
<evidence type="ECO:0000313" key="9">
    <source>
        <dbReference type="EMBL" id="CAK9018103.1"/>
    </source>
</evidence>
<keyword evidence="7" id="KW-0732">Signal</keyword>
<proteinExistence type="inferred from homology"/>
<accession>A0ABP0JUE3</accession>
<dbReference type="InterPro" id="IPR039778">
    <property type="entry name" value="PDCD4"/>
</dbReference>
<feature type="region of interest" description="Disordered" evidence="6">
    <location>
        <begin position="116"/>
        <end position="143"/>
    </location>
</feature>
<evidence type="ECO:0000256" key="5">
    <source>
        <dbReference type="ARBA" id="ARBA00023242"/>
    </source>
</evidence>
<dbReference type="InterPro" id="IPR003891">
    <property type="entry name" value="Initiation_fac_eIF4g_MI"/>
</dbReference>
<keyword evidence="5" id="KW-0539">Nucleus</keyword>
<dbReference type="InterPro" id="IPR016024">
    <property type="entry name" value="ARM-type_fold"/>
</dbReference>
<dbReference type="EMBL" id="CAXAMM010008668">
    <property type="protein sequence ID" value="CAK9018103.1"/>
    <property type="molecule type" value="Genomic_DNA"/>
</dbReference>
<comment type="similarity">
    <text evidence="2">Belongs to the PDCD4 family.</text>
</comment>
<comment type="subcellular location">
    <subcellularLocation>
        <location evidence="1">Cytoplasm</location>
    </subcellularLocation>
</comment>
<organism evidence="9 10">
    <name type="scientific">Durusdinium trenchii</name>
    <dbReference type="NCBI Taxonomy" id="1381693"/>
    <lineage>
        <taxon>Eukaryota</taxon>
        <taxon>Sar</taxon>
        <taxon>Alveolata</taxon>
        <taxon>Dinophyceae</taxon>
        <taxon>Suessiales</taxon>
        <taxon>Symbiodiniaceae</taxon>
        <taxon>Durusdinium</taxon>
    </lineage>
</organism>
<evidence type="ECO:0000256" key="6">
    <source>
        <dbReference type="SAM" id="MobiDB-lite"/>
    </source>
</evidence>
<evidence type="ECO:0000313" key="10">
    <source>
        <dbReference type="Proteomes" id="UP001642464"/>
    </source>
</evidence>
<evidence type="ECO:0000256" key="3">
    <source>
        <dbReference type="ARBA" id="ARBA00022490"/>
    </source>
</evidence>
<evidence type="ECO:0000256" key="2">
    <source>
        <dbReference type="ARBA" id="ARBA00005497"/>
    </source>
</evidence>
<dbReference type="Gene3D" id="1.25.40.180">
    <property type="match status" value="2"/>
</dbReference>
<evidence type="ECO:0000256" key="7">
    <source>
        <dbReference type="SAM" id="SignalP"/>
    </source>
</evidence>
<feature type="domain" description="MI" evidence="8">
    <location>
        <begin position="175"/>
        <end position="297"/>
    </location>
</feature>
<protein>
    <submittedName>
        <fullName evidence="9">MA3 DOMAIN-CONTAINING TRANSLATION REGULATORY FACTOR 2 (MA3 domain-containing protein 8)</fullName>
    </submittedName>
</protein>
<keyword evidence="10" id="KW-1185">Reference proteome</keyword>
<dbReference type="SMART" id="SM00544">
    <property type="entry name" value="MA3"/>
    <property type="match status" value="1"/>
</dbReference>
<dbReference type="Proteomes" id="UP001642464">
    <property type="component" value="Unassembled WGS sequence"/>
</dbReference>
<dbReference type="SUPFAM" id="SSF48371">
    <property type="entry name" value="ARM repeat"/>
    <property type="match status" value="1"/>
</dbReference>
<comment type="caution">
    <text evidence="9">The sequence shown here is derived from an EMBL/GenBank/DDBJ whole genome shotgun (WGS) entry which is preliminary data.</text>
</comment>
<feature type="signal peptide" evidence="7">
    <location>
        <begin position="1"/>
        <end position="26"/>
    </location>
</feature>
<gene>
    <name evidence="9" type="ORF">SCF082_LOCUS13929</name>
</gene>
<dbReference type="Pfam" id="PF02847">
    <property type="entry name" value="MA3"/>
    <property type="match status" value="1"/>
</dbReference>
<dbReference type="PANTHER" id="PTHR12626:SF0">
    <property type="entry name" value="PROGRAMMED CELL DEATH PROTEIN 4"/>
    <property type="match status" value="1"/>
</dbReference>
<dbReference type="PANTHER" id="PTHR12626">
    <property type="entry name" value="PROGRAMMED CELL DEATH 4"/>
    <property type="match status" value="1"/>
</dbReference>
<keyword evidence="4" id="KW-0677">Repeat</keyword>
<dbReference type="PROSITE" id="PS51366">
    <property type="entry name" value="MI"/>
    <property type="match status" value="1"/>
</dbReference>
<evidence type="ECO:0000256" key="4">
    <source>
        <dbReference type="ARBA" id="ARBA00022737"/>
    </source>
</evidence>
<feature type="compositionally biased region" description="Basic and acidic residues" evidence="6">
    <location>
        <begin position="119"/>
        <end position="130"/>
    </location>
</feature>
<sequence length="682" mass="75934">MNPQALANIAWAWARLVLMKPALLEAIACEAALKMAEFQSQNLSNLAWSVATLEYRSPALIQAIAAEARRKVELLQCQDLANSAWCFARLAVHDEALLGAIGARVMATIAGLDELGPDAQRDDGGMERRQGPAQPLDEAHPERRQISPNCRLVDCKVPSPTCADPPDDTRLEFKDFKREARTLAEEFFCSQDVEGMVASVKGLGCLPFHDELAALLLRASLDQKDATRQSVIPLLLTLHENELLSTAQLARGFEKLVLSWEDLQLDVPGAPGLLVSLLSSRVGLFDKSLFARLPEDLLAKVVEDLPSNLAQRTIQTHLSELTAFKIELHSKIEEQLLRMGTADGLAAWLREECKPAFHHEVVVAACLSSFDGRPHPDAYWTSCFDPSDLRTEKCRMILDALVQLSTSEHLLSETDIQIGFSRVLGIVTSEMEVKETRSEFPHLVALLRGAVEKELLAAQFLKLARRLHYGGPLGMQALRCAQRQTPLHSRRVWGTGDLRQMRAEMHDTIEVCLVRARARAKVWGGEVGVWIVCSWAPSTSGKGVGSPSGTRVAQIDHHTSSYILIHNTFSGSTWSRKFHGRHSVVALHSKAAVVPEWSLVLVLVASKTEFKPPIRIQIRRATVYIGVSKRLEIQKHRPGNIESYPSHSMQYFQSIRFLKVYICDIPQKRPKPDAPPKKNMYL</sequence>
<name>A0ABP0JUE3_9DINO</name>
<reference evidence="9 10" key="1">
    <citation type="submission" date="2024-02" db="EMBL/GenBank/DDBJ databases">
        <authorList>
            <person name="Chen Y."/>
            <person name="Shah S."/>
            <person name="Dougan E. K."/>
            <person name="Thang M."/>
            <person name="Chan C."/>
        </authorList>
    </citation>
    <scope>NUCLEOTIDE SEQUENCE [LARGE SCALE GENOMIC DNA]</scope>
</reference>
<evidence type="ECO:0000259" key="8">
    <source>
        <dbReference type="PROSITE" id="PS51366"/>
    </source>
</evidence>